<keyword evidence="4" id="KW-1185">Reference proteome</keyword>
<dbReference type="Pfam" id="PF18862">
    <property type="entry name" value="ApeA_NTD1"/>
    <property type="match status" value="1"/>
</dbReference>
<feature type="domain" description="ApeA N-terminal" evidence="2">
    <location>
        <begin position="5"/>
        <end position="111"/>
    </location>
</feature>
<organism evidence="3 4">
    <name type="scientific">Rhodococcus cerastii</name>
    <dbReference type="NCBI Taxonomy" id="908616"/>
    <lineage>
        <taxon>Bacteria</taxon>
        <taxon>Bacillati</taxon>
        <taxon>Actinomycetota</taxon>
        <taxon>Actinomycetes</taxon>
        <taxon>Mycobacteriales</taxon>
        <taxon>Nocardiaceae</taxon>
        <taxon>Rhodococcus</taxon>
    </lineage>
</organism>
<evidence type="ECO:0000313" key="4">
    <source>
        <dbReference type="Proteomes" id="UP001186104"/>
    </source>
</evidence>
<dbReference type="RefSeq" id="WP_149405189.1">
    <property type="nucleotide sequence ID" value="NZ_JAWLKF010000002.1"/>
</dbReference>
<dbReference type="Pfam" id="PF18739">
    <property type="entry name" value="HEPN_Apea"/>
    <property type="match status" value="1"/>
</dbReference>
<proteinExistence type="predicted"/>
<comment type="caution">
    <text evidence="3">The sequence shown here is derived from an EMBL/GenBank/DDBJ whole genome shotgun (WGS) entry which is preliminary data.</text>
</comment>
<dbReference type="Proteomes" id="UP001186104">
    <property type="component" value="Unassembled WGS sequence"/>
</dbReference>
<name>A0ABU4CXL9_9NOCA</name>
<evidence type="ECO:0000313" key="3">
    <source>
        <dbReference type="EMBL" id="MDV6302229.1"/>
    </source>
</evidence>
<accession>A0ABU4CXL9</accession>
<reference evidence="3 4" key="1">
    <citation type="submission" date="2023-10" db="EMBL/GenBank/DDBJ databases">
        <title>Development of a sustainable strategy for remediation of hydrocarbon-contaminated territories based on the waste exchange concept.</title>
        <authorList>
            <person name="Krivoruchko A."/>
        </authorList>
    </citation>
    <scope>NUCLEOTIDE SEQUENCE [LARGE SCALE GENOMIC DNA]</scope>
    <source>
        <strain evidence="3 4">IEGM 1327</strain>
    </source>
</reference>
<dbReference type="InterPro" id="IPR041223">
    <property type="entry name" value="ApeA_NTD"/>
</dbReference>
<protein>
    <recommendedName>
        <fullName evidence="5">ApeA N-terminal domain-containing protein</fullName>
    </recommendedName>
</protein>
<dbReference type="InterPro" id="IPR041229">
    <property type="entry name" value="HEPN_Apea"/>
</dbReference>
<sequence length="410" mass="45710">MIVDNGQWWMPSDSDHTGAGDLTTVHDGSLRLKLGCRVVPKTDSNHITVWGVTDDATPVTLLGCLVLSAEESTQEVYVHAALIGAHIASGDDQIFRRVSVSLSNLTDWATRGHDRPPLPDHINNPQCPGEQLSLRRVGSEVQLVIESDEPRRWMDFDTTIRAFEDLLTLAGSADCRVESAVLSTSEGIRVQLRMKAEHVIERRWHPVFVLGTVPDRFISDWLTLRAQLGMSGSVLFSVDYGGPGYFQNKLFNVASAAEGIHQILCPTTTGISDQEHHELKAYIKALPEGPVRRWALSATQRNQPGFAARMRELASIPDSEAVATVLHNKAMWVTWMVNARNAIGHSSWDGMEKIPREVRPALTYVTKTLLHLVMLERLGLSPEQQRNAAPATYYNLRQRYEDYFDSAPVN</sequence>
<dbReference type="EMBL" id="JAWLKF010000002">
    <property type="protein sequence ID" value="MDV6302229.1"/>
    <property type="molecule type" value="Genomic_DNA"/>
</dbReference>
<feature type="domain" description="Apea-like HEPN" evidence="1">
    <location>
        <begin position="252"/>
        <end position="384"/>
    </location>
</feature>
<evidence type="ECO:0000259" key="2">
    <source>
        <dbReference type="Pfam" id="PF18862"/>
    </source>
</evidence>
<evidence type="ECO:0000259" key="1">
    <source>
        <dbReference type="Pfam" id="PF18739"/>
    </source>
</evidence>
<gene>
    <name evidence="3" type="ORF">R3P93_06615</name>
</gene>
<evidence type="ECO:0008006" key="5">
    <source>
        <dbReference type="Google" id="ProtNLM"/>
    </source>
</evidence>